<dbReference type="OrthoDB" id="4367377at2759"/>
<proteinExistence type="predicted"/>
<organism evidence="2 3">
    <name type="scientific">Tolypocladium paradoxum</name>
    <dbReference type="NCBI Taxonomy" id="94208"/>
    <lineage>
        <taxon>Eukaryota</taxon>
        <taxon>Fungi</taxon>
        <taxon>Dikarya</taxon>
        <taxon>Ascomycota</taxon>
        <taxon>Pezizomycotina</taxon>
        <taxon>Sordariomycetes</taxon>
        <taxon>Hypocreomycetidae</taxon>
        <taxon>Hypocreales</taxon>
        <taxon>Ophiocordycipitaceae</taxon>
        <taxon>Tolypocladium</taxon>
    </lineage>
</organism>
<comment type="caution">
    <text evidence="2">The sequence shown here is derived from an EMBL/GenBank/DDBJ whole genome shotgun (WGS) entry which is preliminary data.</text>
</comment>
<sequence length="120" mass="12897">MACPYGSERSFGLRVGPDCRPFDFTLQFEDLFLARSSRPSTVLSLYLPSSMLYSIARVPTLWLLVPGSPESIVMTVALALAATAALLGPIGIKAALRMDQISGAPETSSGVRSRTSFAWL</sequence>
<reference evidence="2 3" key="1">
    <citation type="submission" date="2018-01" db="EMBL/GenBank/DDBJ databases">
        <title>Harnessing the power of phylogenomics to disentangle the directionality and signatures of interkingdom host jumping in the parasitic fungal genus Tolypocladium.</title>
        <authorList>
            <person name="Quandt C.A."/>
            <person name="Patterson W."/>
            <person name="Spatafora J.W."/>
        </authorList>
    </citation>
    <scope>NUCLEOTIDE SEQUENCE [LARGE SCALE GENOMIC DNA]</scope>
    <source>
        <strain evidence="2 3">NRBC 100945</strain>
    </source>
</reference>
<feature type="transmembrane region" description="Helical" evidence="1">
    <location>
        <begin position="45"/>
        <end position="65"/>
    </location>
</feature>
<dbReference type="Proteomes" id="UP000237481">
    <property type="component" value="Unassembled WGS sequence"/>
</dbReference>
<feature type="transmembrane region" description="Helical" evidence="1">
    <location>
        <begin position="71"/>
        <end position="92"/>
    </location>
</feature>
<evidence type="ECO:0000313" key="2">
    <source>
        <dbReference type="EMBL" id="POR34933.1"/>
    </source>
</evidence>
<evidence type="ECO:0000256" key="1">
    <source>
        <dbReference type="SAM" id="Phobius"/>
    </source>
</evidence>
<accession>A0A2S4KXN3</accession>
<protein>
    <submittedName>
        <fullName evidence="2">ABC transporter</fullName>
    </submittedName>
</protein>
<keyword evidence="1" id="KW-0812">Transmembrane</keyword>
<gene>
    <name evidence="2" type="ORF">TPAR_04876</name>
</gene>
<evidence type="ECO:0000313" key="3">
    <source>
        <dbReference type="Proteomes" id="UP000237481"/>
    </source>
</evidence>
<keyword evidence="3" id="KW-1185">Reference proteome</keyword>
<dbReference type="AlphaFoldDB" id="A0A2S4KXN3"/>
<name>A0A2S4KXN3_9HYPO</name>
<keyword evidence="1" id="KW-1133">Transmembrane helix</keyword>
<dbReference type="EMBL" id="PKSG01000479">
    <property type="protein sequence ID" value="POR34933.1"/>
    <property type="molecule type" value="Genomic_DNA"/>
</dbReference>
<dbReference type="STRING" id="94208.A0A2S4KXN3"/>
<keyword evidence="1" id="KW-0472">Membrane</keyword>